<proteinExistence type="predicted"/>
<reference evidence="7" key="1">
    <citation type="submission" date="2019-08" db="EMBL/GenBank/DDBJ databases">
        <authorList>
            <person name="Zheng X."/>
        </authorList>
    </citation>
    <scope>NUCLEOTIDE SEQUENCE [LARGE SCALE GENOMIC DNA]</scope>
    <source>
        <strain evidence="7">FJAT-25496</strain>
    </source>
</reference>
<evidence type="ECO:0000256" key="2">
    <source>
        <dbReference type="ARBA" id="ARBA00022630"/>
    </source>
</evidence>
<feature type="domain" description="FAD-dependent oxidoreductase 2 FAD-binding" evidence="5">
    <location>
        <begin position="55"/>
        <end position="489"/>
    </location>
</feature>
<evidence type="ECO:0000313" key="6">
    <source>
        <dbReference type="EMBL" id="QED46662.1"/>
    </source>
</evidence>
<protein>
    <submittedName>
        <fullName evidence="6">FAD-binding protein</fullName>
    </submittedName>
</protein>
<dbReference type="InterPro" id="IPR027477">
    <property type="entry name" value="Succ_DH/fumarate_Rdtase_cat_sf"/>
</dbReference>
<evidence type="ECO:0000259" key="5">
    <source>
        <dbReference type="Pfam" id="PF00890"/>
    </source>
</evidence>
<keyword evidence="3" id="KW-0274">FAD</keyword>
<dbReference type="PANTHER" id="PTHR43400:SF7">
    <property type="entry name" value="FAD-DEPENDENT OXIDOREDUCTASE 2 FAD BINDING DOMAIN-CONTAINING PROTEIN"/>
    <property type="match status" value="1"/>
</dbReference>
<evidence type="ECO:0000256" key="1">
    <source>
        <dbReference type="ARBA" id="ARBA00001974"/>
    </source>
</evidence>
<dbReference type="SUPFAM" id="SSF51905">
    <property type="entry name" value="FAD/NAD(P)-binding domain"/>
    <property type="match status" value="1"/>
</dbReference>
<dbReference type="InterPro" id="IPR036188">
    <property type="entry name" value="FAD/NAD-bd_sf"/>
</dbReference>
<dbReference type="Gene3D" id="3.90.700.10">
    <property type="entry name" value="Succinate dehydrogenase/fumarate reductase flavoprotein, catalytic domain"/>
    <property type="match status" value="1"/>
</dbReference>
<comment type="cofactor">
    <cofactor evidence="1">
        <name>FAD</name>
        <dbReference type="ChEBI" id="CHEBI:57692"/>
    </cofactor>
</comment>
<organism evidence="6 7">
    <name type="scientific">Cytobacillus dafuensis</name>
    <name type="common">Bacillus dafuensis</name>
    <dbReference type="NCBI Taxonomy" id="1742359"/>
    <lineage>
        <taxon>Bacteria</taxon>
        <taxon>Bacillati</taxon>
        <taxon>Bacillota</taxon>
        <taxon>Bacilli</taxon>
        <taxon>Bacillales</taxon>
        <taxon>Bacillaceae</taxon>
        <taxon>Cytobacillus</taxon>
    </lineage>
</organism>
<gene>
    <name evidence="6" type="ORF">FSZ17_04875</name>
</gene>
<name>A0A5B8Z105_CYTDA</name>
<dbReference type="RefSeq" id="WP_057776009.1">
    <property type="nucleotide sequence ID" value="NZ_CP042593.1"/>
</dbReference>
<dbReference type="AlphaFoldDB" id="A0A5B8Z105"/>
<sequence>MMEEKTTRLELLKQGAVVCVALAAGGLVPINVLGKDTKKTAKSSPTSFKYDELFDVIVVGSGLSGTVAAITAAEKGNKVLMVEKMDFLGGSSINQNFNLACPESKEQKQKGIKDSHETMDKDIQKIAENYGNPELVMKMIKNSIDFYTLLEKVGIKFELLKDVRGHSVPRTLWLSNGGKQVIEKLHSYLNGKCSIRKQIKVNEVLIDDNGRAVGVKVREHYVCSNEHDDDLLNKTGVEKVYGARKGVILANGGFAFDKTFISGEAKYFGGLSEMSISAHRGATAGLLKSMILKGAHPVNTSLYHFAYPLYERDFYYGLMVDAAGERLADEGNPSKFGRIAYKSKNKNEGKAPVCLFDQTGFDLISDKQKRDAATQTGTIKKFDSIEQLSNEFKLPLATVQKTISEYHSTIDAKKDEKFMKMLDQLNGAAIKKAPFYAIKVEPELNYTTGGLRIDKKARVLRIADETPFKGLFAAGEVTGGIHGAQILEGLNTLDCGVYGIIAGEQASKMEAIDLG</sequence>
<keyword evidence="4" id="KW-0560">Oxidoreductase</keyword>
<dbReference type="Pfam" id="PF00890">
    <property type="entry name" value="FAD_binding_2"/>
    <property type="match status" value="1"/>
</dbReference>
<dbReference type="KEGG" id="bda:FSZ17_04875"/>
<dbReference type="PANTHER" id="PTHR43400">
    <property type="entry name" value="FUMARATE REDUCTASE"/>
    <property type="match status" value="1"/>
</dbReference>
<dbReference type="STRING" id="1742359.GCA_001439625_00953"/>
<dbReference type="EMBL" id="CP042593">
    <property type="protein sequence ID" value="QED46662.1"/>
    <property type="molecule type" value="Genomic_DNA"/>
</dbReference>
<evidence type="ECO:0000256" key="3">
    <source>
        <dbReference type="ARBA" id="ARBA00022827"/>
    </source>
</evidence>
<evidence type="ECO:0000313" key="7">
    <source>
        <dbReference type="Proteomes" id="UP000321555"/>
    </source>
</evidence>
<dbReference type="Proteomes" id="UP000321555">
    <property type="component" value="Chromosome"/>
</dbReference>
<dbReference type="GO" id="GO:0033765">
    <property type="term" value="F:steroid dehydrogenase activity, acting on the CH-CH group of donors"/>
    <property type="evidence" value="ECO:0007669"/>
    <property type="project" value="UniProtKB-ARBA"/>
</dbReference>
<dbReference type="InterPro" id="IPR050315">
    <property type="entry name" value="FAD-oxidoreductase_2"/>
</dbReference>
<dbReference type="OrthoDB" id="9806724at2"/>
<dbReference type="PRINTS" id="PR00368">
    <property type="entry name" value="FADPNR"/>
</dbReference>
<dbReference type="InterPro" id="IPR003953">
    <property type="entry name" value="FAD-dep_OxRdtase_2_FAD-bd"/>
</dbReference>
<accession>A0A5B8Z105</accession>
<evidence type="ECO:0000256" key="4">
    <source>
        <dbReference type="ARBA" id="ARBA00023002"/>
    </source>
</evidence>
<dbReference type="SUPFAM" id="SSF56425">
    <property type="entry name" value="Succinate dehydrogenase/fumarate reductase flavoprotein, catalytic domain"/>
    <property type="match status" value="1"/>
</dbReference>
<keyword evidence="7" id="KW-1185">Reference proteome</keyword>
<keyword evidence="2" id="KW-0285">Flavoprotein</keyword>
<dbReference type="Gene3D" id="3.50.50.60">
    <property type="entry name" value="FAD/NAD(P)-binding domain"/>
    <property type="match status" value="1"/>
</dbReference>